<dbReference type="PANTHER" id="PTHR43861:SF6">
    <property type="entry name" value="METHYLTRANSFERASE TYPE 11"/>
    <property type="match status" value="1"/>
</dbReference>
<dbReference type="GO" id="GO:0032259">
    <property type="term" value="P:methylation"/>
    <property type="evidence" value="ECO:0007669"/>
    <property type="project" value="UniProtKB-KW"/>
</dbReference>
<dbReference type="InterPro" id="IPR029063">
    <property type="entry name" value="SAM-dependent_MTases_sf"/>
</dbReference>
<evidence type="ECO:0000313" key="2">
    <source>
        <dbReference type="EMBL" id="RXJ63297.1"/>
    </source>
</evidence>
<evidence type="ECO:0000259" key="1">
    <source>
        <dbReference type="Pfam" id="PF13847"/>
    </source>
</evidence>
<dbReference type="PANTHER" id="PTHR43861">
    <property type="entry name" value="TRANS-ACONITATE 2-METHYLTRANSFERASE-RELATED"/>
    <property type="match status" value="1"/>
</dbReference>
<dbReference type="GO" id="GO:0008168">
    <property type="term" value="F:methyltransferase activity"/>
    <property type="evidence" value="ECO:0007669"/>
    <property type="project" value="UniProtKB-KW"/>
</dbReference>
<dbReference type="EMBL" id="PDKO01000004">
    <property type="protein sequence ID" value="RXJ63297.1"/>
    <property type="molecule type" value="Genomic_DNA"/>
</dbReference>
<keyword evidence="2" id="KW-0489">Methyltransferase</keyword>
<feature type="domain" description="Methyltransferase" evidence="1">
    <location>
        <begin position="138"/>
        <end position="249"/>
    </location>
</feature>
<dbReference type="OrthoDB" id="60811at2"/>
<name>A0A4Q0XZY4_9BACT</name>
<gene>
    <name evidence="2" type="ORF">CRV06_06370</name>
</gene>
<dbReference type="STRING" id="877500.GCA_000935065_00532"/>
<dbReference type="Pfam" id="PF13847">
    <property type="entry name" value="Methyltransf_31"/>
    <property type="match status" value="1"/>
</dbReference>
<dbReference type="SUPFAM" id="SSF53335">
    <property type="entry name" value="S-adenosyl-L-methionine-dependent methyltransferases"/>
    <property type="match status" value="1"/>
</dbReference>
<proteinExistence type="predicted"/>
<protein>
    <submittedName>
        <fullName evidence="2">Methyltransferase</fullName>
    </submittedName>
</protein>
<dbReference type="RefSeq" id="WP_044415381.1">
    <property type="nucleotide sequence ID" value="NZ_CP041070.1"/>
</dbReference>
<sequence>MKKFTNEDLYEIVLYLKESLKKNSKVCIEVLNPDFEEFLYCGQVLFIDEVAYKYRSYKDWTDLAQKLFCKIETPRIVSLNTIALTFKTLDKKDSFHNSVLDKKEKYGVNSTFYNINKNEQPEILLSFLNALKNVNLEKRKRVLNLGVNSGLEFELIKKYFKNFSKMEFVGIDYCESAINEAKKKFQNDKNVKFINSDIKELEQLNLGQFDLIISIGTLQSSNLEFNKIFMQIVQNYLKKEGSIILGFPNCRWIQGEIIYGAKAANYAFSELSLLFKDAFFCKKYLQQKKFRVTLTGEYYIFLTATSIRKLK</sequence>
<accession>A0A4Q0XZY4</accession>
<dbReference type="AlphaFoldDB" id="A0A4Q0XZY4"/>
<dbReference type="CDD" id="cd02440">
    <property type="entry name" value="AdoMet_MTases"/>
    <property type="match status" value="1"/>
</dbReference>
<dbReference type="Proteomes" id="UP000290191">
    <property type="component" value="Unassembled WGS sequence"/>
</dbReference>
<dbReference type="InterPro" id="IPR025714">
    <property type="entry name" value="Methyltranfer_dom"/>
</dbReference>
<reference evidence="2 3" key="1">
    <citation type="submission" date="2017-10" db="EMBL/GenBank/DDBJ databases">
        <title>Genomics of the genus Arcobacter.</title>
        <authorList>
            <person name="Perez-Cataluna A."/>
            <person name="Figueras M.J."/>
        </authorList>
    </citation>
    <scope>NUCLEOTIDE SEQUENCE [LARGE SCALE GENOMIC DNA]</scope>
    <source>
        <strain evidence="2 3">DSM 24636</strain>
    </source>
</reference>
<dbReference type="Gene3D" id="3.40.50.150">
    <property type="entry name" value="Vaccinia Virus protein VP39"/>
    <property type="match status" value="1"/>
</dbReference>
<keyword evidence="3" id="KW-1185">Reference proteome</keyword>
<comment type="caution">
    <text evidence="2">The sequence shown here is derived from an EMBL/GenBank/DDBJ whole genome shotgun (WGS) entry which is preliminary data.</text>
</comment>
<organism evidence="2 3">
    <name type="scientific">Halarcobacter anaerophilus</name>
    <dbReference type="NCBI Taxonomy" id="877500"/>
    <lineage>
        <taxon>Bacteria</taxon>
        <taxon>Pseudomonadati</taxon>
        <taxon>Campylobacterota</taxon>
        <taxon>Epsilonproteobacteria</taxon>
        <taxon>Campylobacterales</taxon>
        <taxon>Arcobacteraceae</taxon>
        <taxon>Halarcobacter</taxon>
    </lineage>
</organism>
<evidence type="ECO:0000313" key="3">
    <source>
        <dbReference type="Proteomes" id="UP000290191"/>
    </source>
</evidence>
<keyword evidence="2" id="KW-0808">Transferase</keyword>